<name>A0AAU7Q190_9RICK</name>
<protein>
    <submittedName>
        <fullName evidence="1">Uncharacterized protein</fullName>
    </submittedName>
</protein>
<dbReference type="RefSeq" id="WP_349967236.1">
    <property type="nucleotide sequence ID" value="NZ_CP157942.1"/>
</dbReference>
<sequence length="56" mass="6602">MGQKTSLRTLEMVVNRCVIDKDEVHANKCRLHNAKGKAREYIEKQIEFTKKQLEQN</sequence>
<gene>
    <name evidence="1" type="ORF">ABLO99_06105</name>
</gene>
<organism evidence="1">
    <name type="scientific">Wolbachia endosymbiont of Armadillidium arcangelii</name>
    <dbReference type="NCBI Taxonomy" id="3158571"/>
    <lineage>
        <taxon>Bacteria</taxon>
        <taxon>Pseudomonadati</taxon>
        <taxon>Pseudomonadota</taxon>
        <taxon>Alphaproteobacteria</taxon>
        <taxon>Rickettsiales</taxon>
        <taxon>Anaplasmataceae</taxon>
        <taxon>Wolbachieae</taxon>
        <taxon>Wolbachia</taxon>
    </lineage>
</organism>
<dbReference type="EMBL" id="CP157942">
    <property type="protein sequence ID" value="XBS66776.1"/>
    <property type="molecule type" value="Genomic_DNA"/>
</dbReference>
<dbReference type="AlphaFoldDB" id="A0AAU7Q190"/>
<reference evidence="1" key="1">
    <citation type="submission" date="2024-06" db="EMBL/GenBank/DDBJ databases">
        <authorList>
            <person name="Dussert Y."/>
            <person name="Peccoud J."/>
            <person name="Pigeault R."/>
        </authorList>
    </citation>
    <scope>NUCLEOTIDE SEQUENCE</scope>
    <source>
        <strain evidence="1">WArc</strain>
    </source>
</reference>
<evidence type="ECO:0000313" key="1">
    <source>
        <dbReference type="EMBL" id="XBS66776.1"/>
    </source>
</evidence>
<proteinExistence type="predicted"/>
<accession>A0AAU7Q190</accession>